<dbReference type="GO" id="GO:0016579">
    <property type="term" value="P:protein deubiquitination"/>
    <property type="evidence" value="ECO:0007669"/>
    <property type="project" value="InterPro"/>
</dbReference>
<dbReference type="PROSITE" id="PS50235">
    <property type="entry name" value="USP_3"/>
    <property type="match status" value="1"/>
</dbReference>
<dbReference type="Proteomes" id="UP000717328">
    <property type="component" value="Unassembled WGS sequence"/>
</dbReference>
<dbReference type="InterPro" id="IPR028889">
    <property type="entry name" value="USP"/>
</dbReference>
<reference evidence="3" key="1">
    <citation type="submission" date="2021-02" db="EMBL/GenBank/DDBJ databases">
        <authorList>
            <person name="Nieuwenhuis M."/>
            <person name="Van De Peppel L.J.J."/>
        </authorList>
    </citation>
    <scope>NUCLEOTIDE SEQUENCE</scope>
    <source>
        <strain evidence="3">D49</strain>
    </source>
</reference>
<evidence type="ECO:0000313" key="3">
    <source>
        <dbReference type="EMBL" id="KAG5638283.1"/>
    </source>
</evidence>
<dbReference type="GO" id="GO:0004843">
    <property type="term" value="F:cysteine-type deubiquitinase activity"/>
    <property type="evidence" value="ECO:0007669"/>
    <property type="project" value="InterPro"/>
</dbReference>
<evidence type="ECO:0000256" key="1">
    <source>
        <dbReference type="SAM" id="MobiDB-lite"/>
    </source>
</evidence>
<dbReference type="SUPFAM" id="SSF54001">
    <property type="entry name" value="Cysteine proteinases"/>
    <property type="match status" value="1"/>
</dbReference>
<dbReference type="InterPro" id="IPR001394">
    <property type="entry name" value="Peptidase_C19_UCH"/>
</dbReference>
<feature type="domain" description="USP" evidence="2">
    <location>
        <begin position="167"/>
        <end position="252"/>
    </location>
</feature>
<dbReference type="GO" id="GO:0005634">
    <property type="term" value="C:nucleus"/>
    <property type="evidence" value="ECO:0007669"/>
    <property type="project" value="TreeGrafter"/>
</dbReference>
<proteinExistence type="predicted"/>
<organism evidence="3 4">
    <name type="scientific">Sphagnurus paluster</name>
    <dbReference type="NCBI Taxonomy" id="117069"/>
    <lineage>
        <taxon>Eukaryota</taxon>
        <taxon>Fungi</taxon>
        <taxon>Dikarya</taxon>
        <taxon>Basidiomycota</taxon>
        <taxon>Agaricomycotina</taxon>
        <taxon>Agaricomycetes</taxon>
        <taxon>Agaricomycetidae</taxon>
        <taxon>Agaricales</taxon>
        <taxon>Tricholomatineae</taxon>
        <taxon>Lyophyllaceae</taxon>
        <taxon>Sphagnurus</taxon>
    </lineage>
</organism>
<sequence>MPSKRKRRVSLTSKGLAPGEQLKRSALPGNHSSSWGWVGTEVVRVEDITPEHLLVCCGLSKRNKNPFCPNKYARIPTAKLKDEETQTQTQHALPVAGGEIDDDIIIISDDDRGLSCDRKTCKLNPHCLNYLGQEDWEDEEDALETFMKSLDLEDNPSLEAREPDFPVGLKNLGATCYANASLQVWFRDFTFRTGVYDCKPSDDGDTKFKDSPIFQLQVTFAALQEGTQSSFNPAKLVESLQLRTTEQQDAQE</sequence>
<reference evidence="3" key="2">
    <citation type="submission" date="2021-10" db="EMBL/GenBank/DDBJ databases">
        <title>Phylogenomics reveals ancestral predisposition of the termite-cultivated fungus Termitomyces towards a domesticated lifestyle.</title>
        <authorList>
            <person name="Auxier B."/>
            <person name="Grum-Grzhimaylo A."/>
            <person name="Cardenas M.E."/>
            <person name="Lodge J.D."/>
            <person name="Laessoe T."/>
            <person name="Pedersen O."/>
            <person name="Smith M.E."/>
            <person name="Kuyper T.W."/>
            <person name="Franco-Molano E.A."/>
            <person name="Baroni T.J."/>
            <person name="Aanen D.K."/>
        </authorList>
    </citation>
    <scope>NUCLEOTIDE SEQUENCE</scope>
    <source>
        <strain evidence="3">D49</strain>
    </source>
</reference>
<gene>
    <name evidence="3" type="ORF">H0H81_000929</name>
</gene>
<keyword evidence="4" id="KW-1185">Reference proteome</keyword>
<dbReference type="EMBL" id="JABCKI010005771">
    <property type="protein sequence ID" value="KAG5638283.1"/>
    <property type="molecule type" value="Genomic_DNA"/>
</dbReference>
<dbReference type="PANTHER" id="PTHR24006">
    <property type="entry name" value="UBIQUITIN CARBOXYL-TERMINAL HYDROLASE"/>
    <property type="match status" value="1"/>
</dbReference>
<dbReference type="PROSITE" id="PS00972">
    <property type="entry name" value="USP_1"/>
    <property type="match status" value="1"/>
</dbReference>
<name>A0A9P7FXQ9_9AGAR</name>
<evidence type="ECO:0000313" key="4">
    <source>
        <dbReference type="Proteomes" id="UP000717328"/>
    </source>
</evidence>
<feature type="region of interest" description="Disordered" evidence="1">
    <location>
        <begin position="1"/>
        <end position="28"/>
    </location>
</feature>
<evidence type="ECO:0000259" key="2">
    <source>
        <dbReference type="PROSITE" id="PS50235"/>
    </source>
</evidence>
<dbReference type="OrthoDB" id="289038at2759"/>
<dbReference type="InterPro" id="IPR050164">
    <property type="entry name" value="Peptidase_C19"/>
</dbReference>
<dbReference type="GO" id="GO:0005829">
    <property type="term" value="C:cytosol"/>
    <property type="evidence" value="ECO:0007669"/>
    <property type="project" value="TreeGrafter"/>
</dbReference>
<dbReference type="InterPro" id="IPR038765">
    <property type="entry name" value="Papain-like_cys_pep_sf"/>
</dbReference>
<comment type="caution">
    <text evidence="3">The sequence shown here is derived from an EMBL/GenBank/DDBJ whole genome shotgun (WGS) entry which is preliminary data.</text>
</comment>
<dbReference type="Gene3D" id="3.90.70.10">
    <property type="entry name" value="Cysteine proteinases"/>
    <property type="match status" value="1"/>
</dbReference>
<accession>A0A9P7FXQ9</accession>
<protein>
    <recommendedName>
        <fullName evidence="2">USP domain-containing protein</fullName>
    </recommendedName>
</protein>
<dbReference type="Pfam" id="PF00443">
    <property type="entry name" value="UCH"/>
    <property type="match status" value="1"/>
</dbReference>
<dbReference type="InterPro" id="IPR018200">
    <property type="entry name" value="USP_CS"/>
</dbReference>
<dbReference type="AlphaFoldDB" id="A0A9P7FXQ9"/>